<dbReference type="Gene3D" id="2.80.10.50">
    <property type="match status" value="1"/>
</dbReference>
<protein>
    <submittedName>
        <fullName evidence="9">LamG-like jellyroll fold domain-containing protein</fullName>
    </submittedName>
</protein>
<name>A0ABU9B063_9BACT</name>
<dbReference type="InterPro" id="IPR005084">
    <property type="entry name" value="CBM6"/>
</dbReference>
<dbReference type="PANTHER" id="PTHR42812:SF12">
    <property type="entry name" value="BETA-XYLOSIDASE-RELATED"/>
    <property type="match status" value="1"/>
</dbReference>
<dbReference type="PROSITE" id="PS50853">
    <property type="entry name" value="FN3"/>
    <property type="match status" value="1"/>
</dbReference>
<dbReference type="RefSeq" id="WP_341406159.1">
    <property type="nucleotide sequence ID" value="NZ_JBBUKT010000007.1"/>
</dbReference>
<gene>
    <name evidence="9" type="ORF">WKV53_17960</name>
</gene>
<dbReference type="InterPro" id="IPR006584">
    <property type="entry name" value="Cellulose-bd_IV"/>
</dbReference>
<dbReference type="SMART" id="SM00560">
    <property type="entry name" value="LamGL"/>
    <property type="match status" value="1"/>
</dbReference>
<dbReference type="PROSITE" id="PS51257">
    <property type="entry name" value="PROKAR_LIPOPROTEIN"/>
    <property type="match status" value="1"/>
</dbReference>
<keyword evidence="10" id="KW-1185">Reference proteome</keyword>
<keyword evidence="2 6" id="KW-0732">Signal</keyword>
<dbReference type="InterPro" id="IPR000772">
    <property type="entry name" value="Ricin_B_lectin"/>
</dbReference>
<dbReference type="SUPFAM" id="SSF49785">
    <property type="entry name" value="Galactose-binding domain-like"/>
    <property type="match status" value="1"/>
</dbReference>
<feature type="domain" description="CBM6" evidence="8">
    <location>
        <begin position="864"/>
        <end position="1004"/>
    </location>
</feature>
<comment type="similarity">
    <text evidence="1">Belongs to the glycosyl hydrolase 43 family.</text>
</comment>
<evidence type="ECO:0000313" key="10">
    <source>
        <dbReference type="Proteomes" id="UP001371305"/>
    </source>
</evidence>
<feature type="signal peptide" evidence="6">
    <location>
        <begin position="1"/>
        <end position="27"/>
    </location>
</feature>
<feature type="domain" description="Fibronectin type-III" evidence="7">
    <location>
        <begin position="1153"/>
        <end position="1244"/>
    </location>
</feature>
<dbReference type="CDD" id="cd00161">
    <property type="entry name" value="beta-trefoil_Ricin-like"/>
    <property type="match status" value="1"/>
</dbReference>
<dbReference type="InterPro" id="IPR013783">
    <property type="entry name" value="Ig-like_fold"/>
</dbReference>
<keyword evidence="4" id="KW-1015">Disulfide bond</keyword>
<dbReference type="InterPro" id="IPR001547">
    <property type="entry name" value="Glyco_hydro_5"/>
</dbReference>
<sequence length="1529" mass="163381">MKILSRLRVALAAVFCGVISCLGSAYAWQSDNGDGTYTNPVLYGDYSDPDITRVGSDFYMVSSSFVSSPGLTVLKSKDMVNWEFAGHAADPVGTTDAHNLVNGQTAYEGGIWAPSIRHRNGIFYIAVQPTFSNGRIYYASNPAGPWNFYQLDRGIYDPGLFFDTDGTGYILSGHGSQTLMVLNATCSAVVAQYDNLVNSGGEGTHLVKRGSWYYAFNANPGVWPFQLRCSRTQNLINGPWETGHVCLTSTTGGHQGAIVDVNDSGQWFGFVHQDSGSIGRMPRIGPVFWENNWPVFGTASNRDNMAASYPKPVAGQPLKTPATSDDFSSSSLGLQWQWNHNPDPAKWSLNERPGYLRLRVGQATEFWKARNTLTQKAQGPRSQGVVKLDLTNLQPGDVAGFGTLGKISAHLAVTVDAGGGKTLGMKMRNDKVGSYAGASGVPIAGNTLYLRTDLDFTRDLGICAYSTDGSTWTTLGGNFPLMFGYGSTWQGEQFAIFCYNAGTATSAGYVDVDSFAFTALGDNADLVKPQRGRAKLNASRTTFVADNGQLLRGPYESTEWTTAAPIGEVARIKELGFNTVHLYAESFDPAYPASGSTAPGYAVAEVDKFVQMTRDLGLYLVITIGNGANNGNHNRQWAAAFWNYYAPRYKDETHVLYEIHNEPVAWGPPYLTGTTPAGAMDMEVEAYNLIRQQAPATPVLLFTYAVFGEAGGAAAALADIHEFNQRVHGNPNAVWTNEAVGFHGYAGWKGTAQAVAGLLGAGYPCMMTEFMSLDWGNGEGQDIELTSELERMGVSWNCFLTIPPYGVSPDVTKNEHFKDLVDDAGMSWTPDFGTWPVSRSAYGNGSQPRKTPEDWSGGFLHGTLRIEAEDFDLGGQGVGFSDLDTANLGGQYRLGEGVDIESTLDAGGGYDIGWTNSGEWMDYSIWVAEAGTYDLRLRIASMSAGKVRIECNGSDKTGDWSLASTGGWQTWVTATRQVFLEAGRQKLRLNVTGGAPNLNWIELSPSATGPIADGIYKLVNRGSGLAMDGAGNEVVQQSYTGATSQQWRLEHVGGGNYRISSVADNDRWTNGGLPNDKIGQVWWWGTDAPWQRFLFRPTEGGFQRIVTASFGREFEPQSGSSNAGAFVVNTGIAGYDGSAKQQWAVQALSAPGIPTALRASFNTSGGIALAWNPVEGATGYVVKRSVTSGGSYTIMASGVGVTTFTDTTALAETDYYYVVSALVGQVEGPDSAEAAAPRFRAWLRFDENSGATASDSSGNGWNGSLVNGPLWGSGHFGNAVSLDGFNDYVSLPAGIVSGLTDVTISAWVKLDAIGNWSRVFDFGSGTNNYMFLTPSAPGGAPRFAIRTPSVGEQIIDGSGPLSVGTWTHLAVTLSGTTGTLYVNGAAVGSNANITLDPSDLGNTAANFIGKSQWADPYLDGLVDDFRIYGSALSASAIAALTTQTELVIPPITEEELGSPRLVIGGGVANITAAKSVAGHSYQLQYSDSLLAGSWINLGAPQAGTGAGLSFEVPVPSQIKRRFYRLVIQP</sequence>
<keyword evidence="3" id="KW-0378">Hydrolase</keyword>
<dbReference type="Gene3D" id="2.60.40.10">
    <property type="entry name" value="Immunoglobulins"/>
    <property type="match status" value="1"/>
</dbReference>
<evidence type="ECO:0000256" key="5">
    <source>
        <dbReference type="ARBA" id="ARBA00023295"/>
    </source>
</evidence>
<dbReference type="Gene3D" id="3.20.20.80">
    <property type="entry name" value="Glycosidases"/>
    <property type="match status" value="1"/>
</dbReference>
<dbReference type="Gene3D" id="2.60.120.200">
    <property type="match status" value="2"/>
</dbReference>
<evidence type="ECO:0000313" key="9">
    <source>
        <dbReference type="EMBL" id="MEK7952402.1"/>
    </source>
</evidence>
<dbReference type="InterPro" id="IPR041542">
    <property type="entry name" value="GH43_C2"/>
</dbReference>
<proteinExistence type="inferred from homology"/>
<dbReference type="EMBL" id="JBBUKT010000007">
    <property type="protein sequence ID" value="MEK7952402.1"/>
    <property type="molecule type" value="Genomic_DNA"/>
</dbReference>
<evidence type="ECO:0000256" key="6">
    <source>
        <dbReference type="SAM" id="SignalP"/>
    </source>
</evidence>
<dbReference type="InterPro" id="IPR008979">
    <property type="entry name" value="Galactose-bd-like_sf"/>
</dbReference>
<dbReference type="Pfam" id="PF03422">
    <property type="entry name" value="CBM_6"/>
    <property type="match status" value="1"/>
</dbReference>
<dbReference type="CDD" id="cd04080">
    <property type="entry name" value="CBM6_cellulase-like"/>
    <property type="match status" value="1"/>
</dbReference>
<dbReference type="SUPFAM" id="SSF50370">
    <property type="entry name" value="Ricin B-like lectins"/>
    <property type="match status" value="1"/>
</dbReference>
<feature type="chain" id="PRO_5045098504" evidence="6">
    <location>
        <begin position="28"/>
        <end position="1529"/>
    </location>
</feature>
<dbReference type="SUPFAM" id="SSF75005">
    <property type="entry name" value="Arabinanase/levansucrase/invertase"/>
    <property type="match status" value="1"/>
</dbReference>
<evidence type="ECO:0000256" key="2">
    <source>
        <dbReference type="ARBA" id="ARBA00022729"/>
    </source>
</evidence>
<keyword evidence="5" id="KW-0326">Glycosidase</keyword>
<evidence type="ECO:0000256" key="3">
    <source>
        <dbReference type="ARBA" id="ARBA00022801"/>
    </source>
</evidence>
<dbReference type="InterPro" id="IPR003961">
    <property type="entry name" value="FN3_dom"/>
</dbReference>
<dbReference type="InterPro" id="IPR023296">
    <property type="entry name" value="Glyco_hydro_beta-prop_sf"/>
</dbReference>
<dbReference type="InterPro" id="IPR035992">
    <property type="entry name" value="Ricin_B-like_lectins"/>
</dbReference>
<dbReference type="Gene3D" id="2.60.120.260">
    <property type="entry name" value="Galactose-binding domain-like"/>
    <property type="match status" value="1"/>
</dbReference>
<dbReference type="Proteomes" id="UP001371305">
    <property type="component" value="Unassembled WGS sequence"/>
</dbReference>
<evidence type="ECO:0000256" key="4">
    <source>
        <dbReference type="ARBA" id="ARBA00023157"/>
    </source>
</evidence>
<dbReference type="InterPro" id="IPR013320">
    <property type="entry name" value="ConA-like_dom_sf"/>
</dbReference>
<evidence type="ECO:0000256" key="1">
    <source>
        <dbReference type="ARBA" id="ARBA00009865"/>
    </source>
</evidence>
<comment type="caution">
    <text evidence="9">The sequence shown here is derived from an EMBL/GenBank/DDBJ whole genome shotgun (WGS) entry which is preliminary data.</text>
</comment>
<dbReference type="CDD" id="cd00063">
    <property type="entry name" value="FN3"/>
    <property type="match status" value="1"/>
</dbReference>
<dbReference type="Gene3D" id="2.115.10.20">
    <property type="entry name" value="Glycosyl hydrolase domain, family 43"/>
    <property type="match status" value="1"/>
</dbReference>
<accession>A0ABU9B063</accession>
<dbReference type="PROSITE" id="PS51175">
    <property type="entry name" value="CBM6"/>
    <property type="match status" value="1"/>
</dbReference>
<dbReference type="InterPro" id="IPR036116">
    <property type="entry name" value="FN3_sf"/>
</dbReference>
<evidence type="ECO:0000259" key="8">
    <source>
        <dbReference type="PROSITE" id="PS51175"/>
    </source>
</evidence>
<dbReference type="Pfam" id="PF17851">
    <property type="entry name" value="GH43_C2"/>
    <property type="match status" value="1"/>
</dbReference>
<dbReference type="InterPro" id="IPR006710">
    <property type="entry name" value="Glyco_hydro_43"/>
</dbReference>
<dbReference type="InterPro" id="IPR051795">
    <property type="entry name" value="Glycosyl_Hydrlase_43"/>
</dbReference>
<evidence type="ECO:0000259" key="7">
    <source>
        <dbReference type="PROSITE" id="PS50853"/>
    </source>
</evidence>
<dbReference type="SUPFAM" id="SSF49265">
    <property type="entry name" value="Fibronectin type III"/>
    <property type="match status" value="1"/>
</dbReference>
<dbReference type="Pfam" id="PF14200">
    <property type="entry name" value="RicinB_lectin_2"/>
    <property type="match status" value="1"/>
</dbReference>
<dbReference type="SUPFAM" id="SSF51445">
    <property type="entry name" value="(Trans)glycosidases"/>
    <property type="match status" value="1"/>
</dbReference>
<organism evidence="9 10">
    <name type="scientific">Luteolibacter soli</name>
    <dbReference type="NCBI Taxonomy" id="3135280"/>
    <lineage>
        <taxon>Bacteria</taxon>
        <taxon>Pseudomonadati</taxon>
        <taxon>Verrucomicrobiota</taxon>
        <taxon>Verrucomicrobiia</taxon>
        <taxon>Verrucomicrobiales</taxon>
        <taxon>Verrucomicrobiaceae</taxon>
        <taxon>Luteolibacter</taxon>
    </lineage>
</organism>
<reference evidence="9 10" key="1">
    <citation type="submission" date="2024-04" db="EMBL/GenBank/DDBJ databases">
        <title>Luteolibacter sp. isolated from soil.</title>
        <authorList>
            <person name="An J."/>
        </authorList>
    </citation>
    <scope>NUCLEOTIDE SEQUENCE [LARGE SCALE GENOMIC DNA]</scope>
    <source>
        <strain evidence="9 10">Y139</strain>
    </source>
</reference>
<dbReference type="SMART" id="SM00606">
    <property type="entry name" value="CBD_IV"/>
    <property type="match status" value="1"/>
</dbReference>
<dbReference type="InterPro" id="IPR006558">
    <property type="entry name" value="LamG-like"/>
</dbReference>
<dbReference type="SUPFAM" id="SSF49899">
    <property type="entry name" value="Concanavalin A-like lectins/glucanases"/>
    <property type="match status" value="2"/>
</dbReference>
<dbReference type="PANTHER" id="PTHR42812">
    <property type="entry name" value="BETA-XYLOSIDASE"/>
    <property type="match status" value="1"/>
</dbReference>
<dbReference type="InterPro" id="IPR017853">
    <property type="entry name" value="GH"/>
</dbReference>
<dbReference type="Pfam" id="PF00150">
    <property type="entry name" value="Cellulase"/>
    <property type="match status" value="1"/>
</dbReference>
<dbReference type="Pfam" id="PF13385">
    <property type="entry name" value="Laminin_G_3"/>
    <property type="match status" value="1"/>
</dbReference>
<dbReference type="CDD" id="cd09001">
    <property type="entry name" value="GH43_FsAxh1-like"/>
    <property type="match status" value="1"/>
</dbReference>
<dbReference type="Pfam" id="PF04616">
    <property type="entry name" value="Glyco_hydro_43"/>
    <property type="match status" value="1"/>
</dbReference>